<evidence type="ECO:0000256" key="1">
    <source>
        <dbReference type="ARBA" id="ARBA00008710"/>
    </source>
</evidence>
<protein>
    <submittedName>
        <fullName evidence="3">Nitroreductase/quinone reductase family protein</fullName>
    </submittedName>
</protein>
<comment type="caution">
    <text evidence="3">The sequence shown here is derived from an EMBL/GenBank/DDBJ whole genome shotgun (WGS) entry which is preliminary data.</text>
</comment>
<dbReference type="Pfam" id="PF04075">
    <property type="entry name" value="F420H2_quin_red"/>
    <property type="match status" value="1"/>
</dbReference>
<dbReference type="PANTHER" id="PTHR39428:SF1">
    <property type="entry name" value="F420H(2)-DEPENDENT QUINONE REDUCTASE RV1261C"/>
    <property type="match status" value="1"/>
</dbReference>
<dbReference type="Gene3D" id="2.30.110.10">
    <property type="entry name" value="Electron Transport, Fmn-binding Protein, Chain A"/>
    <property type="match status" value="1"/>
</dbReference>
<dbReference type="NCBIfam" id="TIGR00026">
    <property type="entry name" value="hi_GC_TIGR00026"/>
    <property type="match status" value="1"/>
</dbReference>
<dbReference type="SUPFAM" id="SSF50475">
    <property type="entry name" value="FMN-binding split barrel"/>
    <property type="match status" value="1"/>
</dbReference>
<comment type="catalytic activity">
    <reaction evidence="2">
        <text>oxidized coenzyme F420-(gamma-L-Glu)(n) + a quinol + H(+) = reduced coenzyme F420-(gamma-L-Glu)(n) + a quinone</text>
        <dbReference type="Rhea" id="RHEA:39663"/>
        <dbReference type="Rhea" id="RHEA-COMP:12939"/>
        <dbReference type="Rhea" id="RHEA-COMP:14378"/>
        <dbReference type="ChEBI" id="CHEBI:15378"/>
        <dbReference type="ChEBI" id="CHEBI:24646"/>
        <dbReference type="ChEBI" id="CHEBI:132124"/>
        <dbReference type="ChEBI" id="CHEBI:133980"/>
        <dbReference type="ChEBI" id="CHEBI:139511"/>
    </reaction>
</comment>
<reference evidence="3 4" key="1">
    <citation type="submission" date="2024-06" db="EMBL/GenBank/DDBJ databases">
        <title>The Natural Products Discovery Center: Release of the First 8490 Sequenced Strains for Exploring Actinobacteria Biosynthetic Diversity.</title>
        <authorList>
            <person name="Kalkreuter E."/>
            <person name="Kautsar S.A."/>
            <person name="Yang D."/>
            <person name="Bader C.D."/>
            <person name="Teijaro C.N."/>
            <person name="Fluegel L."/>
            <person name="Davis C.M."/>
            <person name="Simpson J.R."/>
            <person name="Lauterbach L."/>
            <person name="Steele A.D."/>
            <person name="Gui C."/>
            <person name="Meng S."/>
            <person name="Li G."/>
            <person name="Viehrig K."/>
            <person name="Ye F."/>
            <person name="Su P."/>
            <person name="Kiefer A.F."/>
            <person name="Nichols A."/>
            <person name="Cepeda A.J."/>
            <person name="Yan W."/>
            <person name="Fan B."/>
            <person name="Jiang Y."/>
            <person name="Adhikari A."/>
            <person name="Zheng C.-J."/>
            <person name="Schuster L."/>
            <person name="Cowan T.M."/>
            <person name="Smanski M.J."/>
            <person name="Chevrette M.G."/>
            <person name="De Carvalho L.P.S."/>
            <person name="Shen B."/>
        </authorList>
    </citation>
    <scope>NUCLEOTIDE SEQUENCE [LARGE SCALE GENOMIC DNA]</scope>
    <source>
        <strain evidence="3 4">NPDC050403</strain>
    </source>
</reference>
<dbReference type="RefSeq" id="WP_357790083.1">
    <property type="nucleotide sequence ID" value="NZ_JBFAKC010000026.1"/>
</dbReference>
<accession>A0ABV3G4Z2</accession>
<dbReference type="InterPro" id="IPR004378">
    <property type="entry name" value="F420H2_quin_Rdtase"/>
</dbReference>
<dbReference type="PANTHER" id="PTHR39428">
    <property type="entry name" value="F420H(2)-DEPENDENT QUINONE REDUCTASE RV1261C"/>
    <property type="match status" value="1"/>
</dbReference>
<name>A0ABV3G4Z2_9NOCA</name>
<evidence type="ECO:0000313" key="4">
    <source>
        <dbReference type="Proteomes" id="UP001551695"/>
    </source>
</evidence>
<comment type="similarity">
    <text evidence="1">Belongs to the F420H(2)-dependent quinone reductase family.</text>
</comment>
<dbReference type="InterPro" id="IPR012349">
    <property type="entry name" value="Split_barrel_FMN-bd"/>
</dbReference>
<dbReference type="EMBL" id="JBFAKC010000026">
    <property type="protein sequence ID" value="MEV0712777.1"/>
    <property type="molecule type" value="Genomic_DNA"/>
</dbReference>
<sequence length="179" mass="20008">MTAPFPQWQWGSSHSRLFRAMEKFAATKPGSWVNRRFAPLDRWLLERTDAKYTLMGPVGAPVILLTTIGRHSGQPRTQPLLCVHAEDTLYVIGSNYGRPRHPSWTTNLLAHPSATVTIAGEHIPVTAASLEGAAKEPIFQRFIEIWSAYTAYRDRTTRDLRIFALTRPAANDTAGPGLR</sequence>
<dbReference type="Proteomes" id="UP001551695">
    <property type="component" value="Unassembled WGS sequence"/>
</dbReference>
<gene>
    <name evidence="3" type="ORF">AB0I48_35010</name>
</gene>
<keyword evidence="4" id="KW-1185">Reference proteome</keyword>
<organism evidence="3 4">
    <name type="scientific">Nocardia aurea</name>
    <dbReference type="NCBI Taxonomy" id="2144174"/>
    <lineage>
        <taxon>Bacteria</taxon>
        <taxon>Bacillati</taxon>
        <taxon>Actinomycetota</taxon>
        <taxon>Actinomycetes</taxon>
        <taxon>Mycobacteriales</taxon>
        <taxon>Nocardiaceae</taxon>
        <taxon>Nocardia</taxon>
    </lineage>
</organism>
<proteinExistence type="inferred from homology"/>
<evidence type="ECO:0000256" key="2">
    <source>
        <dbReference type="ARBA" id="ARBA00049106"/>
    </source>
</evidence>
<evidence type="ECO:0000313" key="3">
    <source>
        <dbReference type="EMBL" id="MEV0712777.1"/>
    </source>
</evidence>